<dbReference type="Proteomes" id="UP000478052">
    <property type="component" value="Unassembled WGS sequence"/>
</dbReference>
<dbReference type="AlphaFoldDB" id="A0A6G0XL87"/>
<name>A0A6G0XL87_APHCR</name>
<gene>
    <name evidence="1" type="ORF">FWK35_00030641</name>
</gene>
<organism evidence="1 2">
    <name type="scientific">Aphis craccivora</name>
    <name type="common">Cowpea aphid</name>
    <dbReference type="NCBI Taxonomy" id="307492"/>
    <lineage>
        <taxon>Eukaryota</taxon>
        <taxon>Metazoa</taxon>
        <taxon>Ecdysozoa</taxon>
        <taxon>Arthropoda</taxon>
        <taxon>Hexapoda</taxon>
        <taxon>Insecta</taxon>
        <taxon>Pterygota</taxon>
        <taxon>Neoptera</taxon>
        <taxon>Paraneoptera</taxon>
        <taxon>Hemiptera</taxon>
        <taxon>Sternorrhyncha</taxon>
        <taxon>Aphidomorpha</taxon>
        <taxon>Aphidoidea</taxon>
        <taxon>Aphididae</taxon>
        <taxon>Aphidini</taxon>
        <taxon>Aphis</taxon>
        <taxon>Aphis</taxon>
    </lineage>
</organism>
<sequence length="31" mass="3590">MMRVFIYFFCVSVARSWSSKSVSILKIGPCF</sequence>
<evidence type="ECO:0000313" key="1">
    <source>
        <dbReference type="EMBL" id="KAF0740983.1"/>
    </source>
</evidence>
<proteinExistence type="predicted"/>
<protein>
    <submittedName>
        <fullName evidence="1">Uncharacterized protein</fullName>
    </submittedName>
</protein>
<comment type="caution">
    <text evidence="1">The sequence shown here is derived from an EMBL/GenBank/DDBJ whole genome shotgun (WGS) entry which is preliminary data.</text>
</comment>
<keyword evidence="2" id="KW-1185">Reference proteome</keyword>
<dbReference type="EMBL" id="VUJU01007743">
    <property type="protein sequence ID" value="KAF0740983.1"/>
    <property type="molecule type" value="Genomic_DNA"/>
</dbReference>
<reference evidence="1 2" key="1">
    <citation type="submission" date="2019-08" db="EMBL/GenBank/DDBJ databases">
        <title>Whole genome of Aphis craccivora.</title>
        <authorList>
            <person name="Voronova N.V."/>
            <person name="Shulinski R.S."/>
            <person name="Bandarenka Y.V."/>
            <person name="Zhorov D.G."/>
            <person name="Warner D."/>
        </authorList>
    </citation>
    <scope>NUCLEOTIDE SEQUENCE [LARGE SCALE GENOMIC DNA]</scope>
    <source>
        <strain evidence="1">180601</strain>
        <tissue evidence="1">Whole Body</tissue>
    </source>
</reference>
<accession>A0A6G0XL87</accession>
<evidence type="ECO:0000313" key="2">
    <source>
        <dbReference type="Proteomes" id="UP000478052"/>
    </source>
</evidence>